<protein>
    <submittedName>
        <fullName evidence="2">Uncharacterized protein</fullName>
    </submittedName>
</protein>
<dbReference type="Proteomes" id="UP000177190">
    <property type="component" value="Unassembled WGS sequence"/>
</dbReference>
<gene>
    <name evidence="2" type="ORF">A2812_02145</name>
</gene>
<keyword evidence="1" id="KW-1133">Transmembrane helix</keyword>
<keyword evidence="1" id="KW-0812">Transmembrane</keyword>
<organism evidence="2 3">
    <name type="scientific">Candidatus Staskawiczbacteria bacterium RIFCSPHIGHO2_01_FULL_36_16</name>
    <dbReference type="NCBI Taxonomy" id="1802200"/>
    <lineage>
        <taxon>Bacteria</taxon>
        <taxon>Candidatus Staskawicziibacteriota</taxon>
    </lineage>
</organism>
<sequence>MILLQAFLTLFVYFQCQSRSTKRWSLFFNSSILIISLGINIYQFNFNLSYFYKIKKSSG</sequence>
<evidence type="ECO:0000313" key="2">
    <source>
        <dbReference type="EMBL" id="OGZ63961.1"/>
    </source>
</evidence>
<name>A0A1G2HP13_9BACT</name>
<keyword evidence="1" id="KW-0472">Membrane</keyword>
<dbReference type="AlphaFoldDB" id="A0A1G2HP13"/>
<evidence type="ECO:0000313" key="3">
    <source>
        <dbReference type="Proteomes" id="UP000177190"/>
    </source>
</evidence>
<feature type="transmembrane region" description="Helical" evidence="1">
    <location>
        <begin position="28"/>
        <end position="52"/>
    </location>
</feature>
<proteinExistence type="predicted"/>
<dbReference type="EMBL" id="MHOM01000028">
    <property type="protein sequence ID" value="OGZ63961.1"/>
    <property type="molecule type" value="Genomic_DNA"/>
</dbReference>
<evidence type="ECO:0000256" key="1">
    <source>
        <dbReference type="SAM" id="Phobius"/>
    </source>
</evidence>
<reference evidence="2 3" key="1">
    <citation type="journal article" date="2016" name="Nat. Commun.">
        <title>Thousands of microbial genomes shed light on interconnected biogeochemical processes in an aquifer system.</title>
        <authorList>
            <person name="Anantharaman K."/>
            <person name="Brown C.T."/>
            <person name="Hug L.A."/>
            <person name="Sharon I."/>
            <person name="Castelle C.J."/>
            <person name="Probst A.J."/>
            <person name="Thomas B.C."/>
            <person name="Singh A."/>
            <person name="Wilkins M.J."/>
            <person name="Karaoz U."/>
            <person name="Brodie E.L."/>
            <person name="Williams K.H."/>
            <person name="Hubbard S.S."/>
            <person name="Banfield J.F."/>
        </authorList>
    </citation>
    <scope>NUCLEOTIDE SEQUENCE [LARGE SCALE GENOMIC DNA]</scope>
</reference>
<comment type="caution">
    <text evidence="2">The sequence shown here is derived from an EMBL/GenBank/DDBJ whole genome shotgun (WGS) entry which is preliminary data.</text>
</comment>
<accession>A0A1G2HP13</accession>